<protein>
    <submittedName>
        <fullName evidence="4">Aldose 1-epimerase</fullName>
        <ecNumber evidence="4">5.1.3.3</ecNumber>
    </submittedName>
</protein>
<dbReference type="SUPFAM" id="SSF74650">
    <property type="entry name" value="Galactose mutarotase-like"/>
    <property type="match status" value="1"/>
</dbReference>
<dbReference type="GO" id="GO:0030246">
    <property type="term" value="F:carbohydrate binding"/>
    <property type="evidence" value="ECO:0007669"/>
    <property type="project" value="InterPro"/>
</dbReference>
<dbReference type="GO" id="GO:0004034">
    <property type="term" value="F:aldose 1-epimerase activity"/>
    <property type="evidence" value="ECO:0007669"/>
    <property type="project" value="UniProtKB-EC"/>
</dbReference>
<sequence>MRRPFGTTPDGRAVEAVSLHAGDLSVTLLTLGAAIHDVRLKGVPYPLTLGATDIAAYAGPMTYFGALVGPVANRIAGASAPLNGDLLSFEANEGTTCLHGGPHGMHTEVWQIESATDNAVTMTLELPDGTGGFTGNRTVKARFSLDAPAHLRLVIEAETDKDTYINIANHSYWSLDGTPTITGHILTIPADRYTPVDRALIPTGVADVHGTDFDFRSGRAVGDGTPRIDHNLCLSDAPRDTLQHACTLTGQSGVTLRIDTTEPGLQVYDAGKQSSAPCIGLTGKPYGAFCGMALEPQRWPDGPNQTGFPTCRLNAGDVYRQETVWSFSKA</sequence>
<evidence type="ECO:0000313" key="5">
    <source>
        <dbReference type="Proteomes" id="UP000064920"/>
    </source>
</evidence>
<dbReference type="KEGG" id="cmar:IMCC12053_2825"/>
<dbReference type="InterPro" id="IPR008183">
    <property type="entry name" value="Aldose_1/G6P_1-epimerase"/>
</dbReference>
<evidence type="ECO:0000256" key="2">
    <source>
        <dbReference type="ARBA" id="ARBA00023235"/>
    </source>
</evidence>
<accession>A0A0P0ACV5</accession>
<dbReference type="RefSeq" id="WP_062220012.1">
    <property type="nucleotide sequence ID" value="NZ_CP012023.1"/>
</dbReference>
<dbReference type="STRING" id="1397108.IMCC12053_2825"/>
<reference evidence="4 5" key="1">
    <citation type="submission" date="2015-05" db="EMBL/GenBank/DDBJ databases">
        <authorList>
            <person name="Wang D.B."/>
            <person name="Wang M."/>
        </authorList>
    </citation>
    <scope>NUCLEOTIDE SEQUENCE [LARGE SCALE GENOMIC DNA]</scope>
    <source>
        <strain evidence="4 5">IMCC 12053</strain>
    </source>
</reference>
<dbReference type="InterPro" id="IPR014718">
    <property type="entry name" value="GH-type_carb-bd"/>
</dbReference>
<dbReference type="InterPro" id="IPR047215">
    <property type="entry name" value="Galactose_mutarotase-like"/>
</dbReference>
<dbReference type="CDD" id="cd09019">
    <property type="entry name" value="galactose_mutarotase_like"/>
    <property type="match status" value="1"/>
</dbReference>
<organism evidence="4 5">
    <name type="scientific">Celeribacter marinus</name>
    <dbReference type="NCBI Taxonomy" id="1397108"/>
    <lineage>
        <taxon>Bacteria</taxon>
        <taxon>Pseudomonadati</taxon>
        <taxon>Pseudomonadota</taxon>
        <taxon>Alphaproteobacteria</taxon>
        <taxon>Rhodobacterales</taxon>
        <taxon>Roseobacteraceae</taxon>
        <taxon>Celeribacter</taxon>
    </lineage>
</organism>
<evidence type="ECO:0000313" key="4">
    <source>
        <dbReference type="EMBL" id="ALI56772.1"/>
    </source>
</evidence>
<dbReference type="Pfam" id="PF01263">
    <property type="entry name" value="Aldose_epim"/>
    <property type="match status" value="1"/>
</dbReference>
<comment type="similarity">
    <text evidence="1">Belongs to the aldose epimerase family.</text>
</comment>
<dbReference type="Gene3D" id="2.70.98.10">
    <property type="match status" value="1"/>
</dbReference>
<dbReference type="InterPro" id="IPR011013">
    <property type="entry name" value="Gal_mutarotase_sf_dom"/>
</dbReference>
<gene>
    <name evidence="4" type="ORF">IMCC12053_2825</name>
</gene>
<dbReference type="GO" id="GO:0033499">
    <property type="term" value="P:galactose catabolic process via UDP-galactose, Leloir pathway"/>
    <property type="evidence" value="ECO:0007669"/>
    <property type="project" value="TreeGrafter"/>
</dbReference>
<keyword evidence="3" id="KW-0119">Carbohydrate metabolism</keyword>
<dbReference type="PANTHER" id="PTHR10091">
    <property type="entry name" value="ALDOSE-1-EPIMERASE"/>
    <property type="match status" value="1"/>
</dbReference>
<name>A0A0P0ACV5_9RHOB</name>
<keyword evidence="5" id="KW-1185">Reference proteome</keyword>
<dbReference type="OrthoDB" id="9779408at2"/>
<dbReference type="GO" id="GO:0006006">
    <property type="term" value="P:glucose metabolic process"/>
    <property type="evidence" value="ECO:0007669"/>
    <property type="project" value="TreeGrafter"/>
</dbReference>
<dbReference type="PANTHER" id="PTHR10091:SF49">
    <property type="entry name" value="ALDOSE 1-EPIMERASE"/>
    <property type="match status" value="1"/>
</dbReference>
<evidence type="ECO:0000256" key="3">
    <source>
        <dbReference type="ARBA" id="ARBA00023277"/>
    </source>
</evidence>
<evidence type="ECO:0000256" key="1">
    <source>
        <dbReference type="ARBA" id="ARBA00006206"/>
    </source>
</evidence>
<dbReference type="AlphaFoldDB" id="A0A0P0ACV5"/>
<dbReference type="EC" id="5.1.3.3" evidence="4"/>
<dbReference type="PATRIC" id="fig|1397108.4.peg.2889"/>
<dbReference type="Proteomes" id="UP000064920">
    <property type="component" value="Chromosome"/>
</dbReference>
<keyword evidence="2 4" id="KW-0413">Isomerase</keyword>
<dbReference type="EMBL" id="CP012023">
    <property type="protein sequence ID" value="ALI56772.1"/>
    <property type="molecule type" value="Genomic_DNA"/>
</dbReference>
<proteinExistence type="inferred from homology"/>